<dbReference type="Pfam" id="PF00534">
    <property type="entry name" value="Glycos_transf_1"/>
    <property type="match status" value="1"/>
</dbReference>
<dbReference type="EMBL" id="LAZR01046084">
    <property type="protein sequence ID" value="KKK97362.1"/>
    <property type="molecule type" value="Genomic_DNA"/>
</dbReference>
<dbReference type="AlphaFoldDB" id="A0A0F8ZU69"/>
<evidence type="ECO:0000259" key="2">
    <source>
        <dbReference type="Pfam" id="PF13439"/>
    </source>
</evidence>
<dbReference type="Gene3D" id="3.40.50.2000">
    <property type="entry name" value="Glycogen Phosphorylase B"/>
    <property type="match status" value="2"/>
</dbReference>
<proteinExistence type="predicted"/>
<protein>
    <recommendedName>
        <fullName evidence="4">Glycosyltransferase subfamily 4-like N-terminal domain-containing protein</fullName>
    </recommendedName>
</protein>
<dbReference type="InterPro" id="IPR028098">
    <property type="entry name" value="Glyco_trans_4-like_N"/>
</dbReference>
<dbReference type="InterPro" id="IPR050194">
    <property type="entry name" value="Glycosyltransferase_grp1"/>
</dbReference>
<dbReference type="GO" id="GO:0016757">
    <property type="term" value="F:glycosyltransferase activity"/>
    <property type="evidence" value="ECO:0007669"/>
    <property type="project" value="InterPro"/>
</dbReference>
<comment type="caution">
    <text evidence="3">The sequence shown here is derived from an EMBL/GenBank/DDBJ whole genome shotgun (WGS) entry which is preliminary data.</text>
</comment>
<organism evidence="3">
    <name type="scientific">marine sediment metagenome</name>
    <dbReference type="NCBI Taxonomy" id="412755"/>
    <lineage>
        <taxon>unclassified sequences</taxon>
        <taxon>metagenomes</taxon>
        <taxon>ecological metagenomes</taxon>
    </lineage>
</organism>
<dbReference type="SUPFAM" id="SSF53756">
    <property type="entry name" value="UDP-Glycosyltransferase/glycogen phosphorylase"/>
    <property type="match status" value="1"/>
</dbReference>
<dbReference type="Pfam" id="PF13439">
    <property type="entry name" value="Glyco_transf_4"/>
    <property type="match status" value="1"/>
</dbReference>
<feature type="non-terminal residue" evidence="3">
    <location>
        <position position="1"/>
    </location>
</feature>
<feature type="domain" description="Glycosyl transferase family 1" evidence="1">
    <location>
        <begin position="164"/>
        <end position="325"/>
    </location>
</feature>
<dbReference type="PANTHER" id="PTHR45947">
    <property type="entry name" value="SULFOQUINOVOSYL TRANSFERASE SQD2"/>
    <property type="match status" value="1"/>
</dbReference>
<evidence type="ECO:0000259" key="1">
    <source>
        <dbReference type="Pfam" id="PF00534"/>
    </source>
</evidence>
<gene>
    <name evidence="3" type="ORF">LCGC14_2653500</name>
</gene>
<dbReference type="PANTHER" id="PTHR45947:SF3">
    <property type="entry name" value="SULFOQUINOVOSYL TRANSFERASE SQD2"/>
    <property type="match status" value="1"/>
</dbReference>
<accession>A0A0F8ZU69</accession>
<dbReference type="InterPro" id="IPR001296">
    <property type="entry name" value="Glyco_trans_1"/>
</dbReference>
<sequence length="355" mass="40156">SEVTDNLEKPVNVNIRVSYLRSLPLFHGDNALKSLAVGKNFIQREMINFKPDIIHFNGWGPLCKTVYKAKPMDSVKTIATCHGVPMHVTSKLFGENVAAPGLEKVIWRMMVNFYGKMDLVLSPSNFVNKKLTAAGLEEKKGIVLSNGIETPIYSHLDDEKRMAILKKYRFPEDKLLVTYIGRLDPEKNIHMLTKTVEYFQYDNNLLFIAAGAGKLKKKLESFAAINRKNFLLHDWLNSEEMVDILGVSDIFFNPSPSESQSITTIEAMASYLPVVATNEGALADLVEENVNGFLFKNNDLGSCTRKLKILLKDPELIIKFGMRSREKSLLHNRNTVMDRLENIYHLQTSRSGLES</sequence>
<evidence type="ECO:0008006" key="4">
    <source>
        <dbReference type="Google" id="ProtNLM"/>
    </source>
</evidence>
<name>A0A0F8ZU69_9ZZZZ</name>
<reference evidence="3" key="1">
    <citation type="journal article" date="2015" name="Nature">
        <title>Complex archaea that bridge the gap between prokaryotes and eukaryotes.</title>
        <authorList>
            <person name="Spang A."/>
            <person name="Saw J.H."/>
            <person name="Jorgensen S.L."/>
            <person name="Zaremba-Niedzwiedzka K."/>
            <person name="Martijn J."/>
            <person name="Lind A.E."/>
            <person name="van Eijk R."/>
            <person name="Schleper C."/>
            <person name="Guy L."/>
            <person name="Ettema T.J."/>
        </authorList>
    </citation>
    <scope>NUCLEOTIDE SEQUENCE</scope>
</reference>
<feature type="domain" description="Glycosyltransferase subfamily 4-like N-terminal" evidence="2">
    <location>
        <begin position="15"/>
        <end position="150"/>
    </location>
</feature>
<evidence type="ECO:0000313" key="3">
    <source>
        <dbReference type="EMBL" id="KKK97362.1"/>
    </source>
</evidence>